<keyword evidence="1" id="KW-0472">Membrane</keyword>
<dbReference type="PANTHER" id="PTHR30373">
    <property type="entry name" value="UPF0603 PROTEIN YGCG"/>
    <property type="match status" value="1"/>
</dbReference>
<feature type="transmembrane region" description="Helical" evidence="1">
    <location>
        <begin position="24"/>
        <end position="43"/>
    </location>
</feature>
<keyword evidence="5" id="KW-1185">Reference proteome</keyword>
<dbReference type="PANTHER" id="PTHR30373:SF2">
    <property type="entry name" value="UPF0603 PROTEIN YGCG"/>
    <property type="match status" value="1"/>
</dbReference>
<reference evidence="3 5" key="1">
    <citation type="journal article" date="2020" name="Microorganisms">
        <title>Reliable Identification of Environmental Pseudomonas Isolates Using the rpoD Gene.</title>
        <authorList>
            <consortium name="The Broad Institute Genome Sequencing Platform"/>
            <person name="Girard L."/>
            <person name="Lood C."/>
            <person name="Rokni-Zadeh H."/>
            <person name="van Noort V."/>
            <person name="Lavigne R."/>
            <person name="De Mot R."/>
        </authorList>
    </citation>
    <scope>NUCLEOTIDE SEQUENCE</scope>
    <source>
        <strain evidence="3 5">SWRI102</strain>
    </source>
</reference>
<keyword evidence="1" id="KW-0812">Transmembrane</keyword>
<feature type="transmembrane region" description="Helical" evidence="1">
    <location>
        <begin position="208"/>
        <end position="229"/>
    </location>
</feature>
<evidence type="ECO:0000313" key="5">
    <source>
        <dbReference type="Proteomes" id="UP000659438"/>
    </source>
</evidence>
<dbReference type="AlphaFoldDB" id="A0A923FT25"/>
<dbReference type="Gene3D" id="3.10.310.50">
    <property type="match status" value="1"/>
</dbReference>
<name>A0A923FT25_9PSED</name>
<evidence type="ECO:0000313" key="3">
    <source>
        <dbReference type="EMBL" id="MBC3397837.1"/>
    </source>
</evidence>
<dbReference type="InterPro" id="IPR007621">
    <property type="entry name" value="TPM_dom"/>
</dbReference>
<sequence length="270" mass="27987">MEQLQVPSCKLQAQATRTACSLRLAAQCLFALLLWVFAVTAQADLKFPALTGRVVDSAQMLEPSVRTQLDAQLKAHEQASGEQLVVVTLPDLQGATIEDFGYQLGRHWGIGQKDKNNGALLIVARDDRKLRIEVGYGLEDRLTDAQSSVIINQVITPAFKTGNFNKGISDGVAAMLVVLGGSPLDEPAPVYSADGQDEGDFIERHPGLFIFLAMLFILTIFVCQVLGILPSGGGSGGGSRSSGGGFGGGGGGGFSGGGGSFGGGGSSGGW</sequence>
<dbReference type="EMBL" id="JABWQX020000001">
    <property type="protein sequence ID" value="MBV4553371.1"/>
    <property type="molecule type" value="Genomic_DNA"/>
</dbReference>
<protein>
    <submittedName>
        <fullName evidence="3">TPM domain-containing protein</fullName>
    </submittedName>
</protein>
<keyword evidence="1" id="KW-1133">Transmembrane helix</keyword>
<accession>A0A923FT25</accession>
<gene>
    <name evidence="4" type="ORF">HU742_019680</name>
    <name evidence="3" type="ORF">HU742_21700</name>
</gene>
<dbReference type="Pfam" id="PF04536">
    <property type="entry name" value="TPM_phosphatase"/>
    <property type="match status" value="1"/>
</dbReference>
<organism evidence="3">
    <name type="scientific">Pseudomonas marvdashtae</name>
    <dbReference type="NCBI Taxonomy" id="2745500"/>
    <lineage>
        <taxon>Bacteria</taxon>
        <taxon>Pseudomonadati</taxon>
        <taxon>Pseudomonadota</taxon>
        <taxon>Gammaproteobacteria</taxon>
        <taxon>Pseudomonadales</taxon>
        <taxon>Pseudomonadaceae</taxon>
        <taxon>Pseudomonas</taxon>
    </lineage>
</organism>
<evidence type="ECO:0000256" key="1">
    <source>
        <dbReference type="SAM" id="Phobius"/>
    </source>
</evidence>
<reference evidence="4" key="3">
    <citation type="submission" date="2021-06" db="EMBL/GenBank/DDBJ databases">
        <title>Updating the genus Pseudomonas: Description of 43 new species and partition of the Pseudomonas putida group.</title>
        <authorList>
            <person name="Girard L."/>
            <person name="Lood C."/>
            <person name="Vandamme P."/>
            <person name="Rokni-Zadeh H."/>
            <person name="Van Noort V."/>
            <person name="Hofte M."/>
            <person name="Lavigne R."/>
            <person name="De Mot R."/>
        </authorList>
    </citation>
    <scope>NUCLEOTIDE SEQUENCE</scope>
    <source>
        <strain evidence="4">SWRI102</strain>
    </source>
</reference>
<feature type="domain" description="TPM" evidence="2">
    <location>
        <begin position="54"/>
        <end position="175"/>
    </location>
</feature>
<dbReference type="Proteomes" id="UP000659438">
    <property type="component" value="Unassembled WGS sequence"/>
</dbReference>
<evidence type="ECO:0000313" key="4">
    <source>
        <dbReference type="EMBL" id="MBV4553371.1"/>
    </source>
</evidence>
<evidence type="ECO:0000259" key="2">
    <source>
        <dbReference type="Pfam" id="PF04536"/>
    </source>
</evidence>
<reference evidence="3" key="2">
    <citation type="submission" date="2020-07" db="EMBL/GenBank/DDBJ databases">
        <authorList>
            <person name="Lood C."/>
            <person name="Girard L."/>
        </authorList>
    </citation>
    <scope>NUCLEOTIDE SEQUENCE</scope>
    <source>
        <strain evidence="3">SWRI102</strain>
    </source>
</reference>
<dbReference type="EMBL" id="JABWQX010000011">
    <property type="protein sequence ID" value="MBC3397837.1"/>
    <property type="molecule type" value="Genomic_DNA"/>
</dbReference>
<comment type="caution">
    <text evidence="3">The sequence shown here is derived from an EMBL/GenBank/DDBJ whole genome shotgun (WGS) entry which is preliminary data.</text>
</comment>
<proteinExistence type="predicted"/>